<evidence type="ECO:0000313" key="2">
    <source>
        <dbReference type="EMBL" id="CAF0841793.1"/>
    </source>
</evidence>
<organism evidence="1 5">
    <name type="scientific">Adineta steineri</name>
    <dbReference type="NCBI Taxonomy" id="433720"/>
    <lineage>
        <taxon>Eukaryota</taxon>
        <taxon>Metazoa</taxon>
        <taxon>Spiralia</taxon>
        <taxon>Gnathifera</taxon>
        <taxon>Rotifera</taxon>
        <taxon>Eurotatoria</taxon>
        <taxon>Bdelloidea</taxon>
        <taxon>Adinetida</taxon>
        <taxon>Adinetidae</taxon>
        <taxon>Adineta</taxon>
    </lineage>
</organism>
<sequence length="308" mass="35394">MIPVLRSIDSLLNRFDELSQRHTTLVSNFDKNFTNIENPLRDVTRNEEEQKKTTESILKSTMKIDDQIKSYENLTQFNRHIIKSRCHNRPPSYSSYESPSFILRTPSRGSLESILSPSTEKLPSIQTTTRANTSQSVATTPINNHIKKNIQLTTKIKSKIPPATQWHTRTPITMFSMETANRLSKPRKYYQTTNPTTLSKHVYRRSIPKSPEIKRTNPITIKLISKKLKPDYNCSIDKPKNISINNESRPVRPLTSPKTIRLAFPIKLELNPSPIVVTPKATSTQKTLNVFTNRKSLISSNRMKYLMT</sequence>
<dbReference type="EMBL" id="CAJNON010000037">
    <property type="protein sequence ID" value="CAF0841793.1"/>
    <property type="molecule type" value="Genomic_DNA"/>
</dbReference>
<accession>A0A813RCF0</accession>
<name>A0A813RCF0_9BILA</name>
<dbReference type="Proteomes" id="UP000663868">
    <property type="component" value="Unassembled WGS sequence"/>
</dbReference>
<gene>
    <name evidence="1" type="ORF">IZO911_LOCUS5734</name>
    <name evidence="4" type="ORF">KXQ929_LOCUS25340</name>
    <name evidence="3" type="ORF">OKA104_LOCUS15913</name>
    <name evidence="2" type="ORF">VCS650_LOCUS6178</name>
</gene>
<evidence type="ECO:0000313" key="1">
    <source>
        <dbReference type="EMBL" id="CAF0779139.1"/>
    </source>
</evidence>
<dbReference type="EMBL" id="CAJNOE010000034">
    <property type="protein sequence ID" value="CAF0779139.1"/>
    <property type="molecule type" value="Genomic_DNA"/>
</dbReference>
<evidence type="ECO:0000313" key="4">
    <source>
        <dbReference type="EMBL" id="CAF3946278.1"/>
    </source>
</evidence>
<dbReference type="EMBL" id="CAJOAY010000891">
    <property type="protein sequence ID" value="CAF3755073.1"/>
    <property type="molecule type" value="Genomic_DNA"/>
</dbReference>
<dbReference type="OrthoDB" id="10013983at2759"/>
<comment type="caution">
    <text evidence="1">The sequence shown here is derived from an EMBL/GenBank/DDBJ whole genome shotgun (WGS) entry which is preliminary data.</text>
</comment>
<dbReference type="Proteomes" id="UP000663860">
    <property type="component" value="Unassembled WGS sequence"/>
</dbReference>
<evidence type="ECO:0000313" key="5">
    <source>
        <dbReference type="Proteomes" id="UP000663860"/>
    </source>
</evidence>
<proteinExistence type="predicted"/>
<dbReference type="Proteomes" id="UP000663891">
    <property type="component" value="Unassembled WGS sequence"/>
</dbReference>
<dbReference type="EMBL" id="CAJOBB010002187">
    <property type="protein sequence ID" value="CAF3946278.1"/>
    <property type="molecule type" value="Genomic_DNA"/>
</dbReference>
<reference evidence="1" key="1">
    <citation type="submission" date="2021-02" db="EMBL/GenBank/DDBJ databases">
        <authorList>
            <person name="Nowell W R."/>
        </authorList>
    </citation>
    <scope>NUCLEOTIDE SEQUENCE</scope>
</reference>
<protein>
    <submittedName>
        <fullName evidence="1">Uncharacterized protein</fullName>
    </submittedName>
</protein>
<dbReference type="Proteomes" id="UP000663881">
    <property type="component" value="Unassembled WGS sequence"/>
</dbReference>
<dbReference type="AlphaFoldDB" id="A0A813RCF0"/>
<evidence type="ECO:0000313" key="3">
    <source>
        <dbReference type="EMBL" id="CAF3755073.1"/>
    </source>
</evidence>